<proteinExistence type="predicted"/>
<keyword evidence="3" id="KW-1185">Reference proteome</keyword>
<dbReference type="InterPro" id="IPR051604">
    <property type="entry name" value="Ergot_Alk_Oxidoreductase"/>
</dbReference>
<evidence type="ECO:0000313" key="2">
    <source>
        <dbReference type="EMBL" id="SHK28890.1"/>
    </source>
</evidence>
<protein>
    <submittedName>
        <fullName evidence="2">Uncharacterized conserved protein YbjT, contains NAD(P)-binding and DUF2867 domains</fullName>
    </submittedName>
</protein>
<dbReference type="STRING" id="1848.SAMN05443637_104245"/>
<gene>
    <name evidence="2" type="ORF">SAMN05443637_104245</name>
</gene>
<dbReference type="PANTHER" id="PTHR43162">
    <property type="match status" value="1"/>
</dbReference>
<dbReference type="InterPro" id="IPR016040">
    <property type="entry name" value="NAD(P)-bd_dom"/>
</dbReference>
<dbReference type="Pfam" id="PF13460">
    <property type="entry name" value="NAD_binding_10"/>
    <property type="match status" value="1"/>
</dbReference>
<name>A0A1M6R8X8_PSETH</name>
<dbReference type="InterPro" id="IPR036291">
    <property type="entry name" value="NAD(P)-bd_dom_sf"/>
</dbReference>
<evidence type="ECO:0000259" key="1">
    <source>
        <dbReference type="Pfam" id="PF13460"/>
    </source>
</evidence>
<dbReference type="Proteomes" id="UP000184363">
    <property type="component" value="Unassembled WGS sequence"/>
</dbReference>
<dbReference type="PANTHER" id="PTHR43162:SF1">
    <property type="entry name" value="PRESTALK A DIFFERENTIATION PROTEIN A"/>
    <property type="match status" value="1"/>
</dbReference>
<accession>A0A1M6R8X8</accession>
<dbReference type="RefSeq" id="WP_073456228.1">
    <property type="nucleotide sequence ID" value="NZ_FRAP01000004.1"/>
</dbReference>
<dbReference type="EMBL" id="FRAP01000004">
    <property type="protein sequence ID" value="SHK28890.1"/>
    <property type="molecule type" value="Genomic_DNA"/>
</dbReference>
<evidence type="ECO:0000313" key="3">
    <source>
        <dbReference type="Proteomes" id="UP000184363"/>
    </source>
</evidence>
<dbReference type="AlphaFoldDB" id="A0A1M6R8X8"/>
<dbReference type="OrthoDB" id="3250520at2"/>
<dbReference type="SUPFAM" id="SSF51735">
    <property type="entry name" value="NAD(P)-binding Rossmann-fold domains"/>
    <property type="match status" value="1"/>
</dbReference>
<sequence>MSQNVLVIGATGKTGRHVAERLTAAGHRVRPGSRSAAVPFDWADPTTWSAALAGVDACYVAYYPDLAVPGAAQTVAELAAAAGRAGVRRLVLLSGRGEPGAEAAERAVRAVFPVATVVRAAWFNQNFSEGHFLGPVLAGTVALPVGDVREPFVDADDIADVAAAALTDDRHGGELYEVTGPQLLTFGEAVAEIAAATGRAIDFVPLRLPDYLALAPVELSADELWLVEHLFREVLDGRNARLADGVQRALGRPPRDFAAYARATAGTGAWPTGAGQPVEHR</sequence>
<feature type="domain" description="NAD(P)-binding" evidence="1">
    <location>
        <begin position="9"/>
        <end position="96"/>
    </location>
</feature>
<dbReference type="Gene3D" id="3.40.50.720">
    <property type="entry name" value="NAD(P)-binding Rossmann-like Domain"/>
    <property type="match status" value="1"/>
</dbReference>
<organism evidence="2 3">
    <name type="scientific">Pseudonocardia thermophila</name>
    <dbReference type="NCBI Taxonomy" id="1848"/>
    <lineage>
        <taxon>Bacteria</taxon>
        <taxon>Bacillati</taxon>
        <taxon>Actinomycetota</taxon>
        <taxon>Actinomycetes</taxon>
        <taxon>Pseudonocardiales</taxon>
        <taxon>Pseudonocardiaceae</taxon>
        <taxon>Pseudonocardia</taxon>
    </lineage>
</organism>
<reference evidence="2 3" key="1">
    <citation type="submission" date="2016-11" db="EMBL/GenBank/DDBJ databases">
        <authorList>
            <person name="Jaros S."/>
            <person name="Januszkiewicz K."/>
            <person name="Wedrychowicz H."/>
        </authorList>
    </citation>
    <scope>NUCLEOTIDE SEQUENCE [LARGE SCALE GENOMIC DNA]</scope>
    <source>
        <strain evidence="2 3">DSM 43832</strain>
    </source>
</reference>